<comment type="caution">
    <text evidence="1">The sequence shown here is derived from an EMBL/GenBank/DDBJ whole genome shotgun (WGS) entry which is preliminary data.</text>
</comment>
<evidence type="ECO:0000313" key="1">
    <source>
        <dbReference type="EMBL" id="RBP35498.1"/>
    </source>
</evidence>
<sequence>MVVGTRSCASDFKWAEVVRSNGVKCSYDVATAPPPPPAIYGRAGAHPYRPFIRRTLTC</sequence>
<protein>
    <submittedName>
        <fullName evidence="1">Uncharacterized protein</fullName>
    </submittedName>
</protein>
<proteinExistence type="predicted"/>
<gene>
    <name evidence="1" type="ORF">DES53_12118</name>
</gene>
<evidence type="ECO:0000313" key="2">
    <source>
        <dbReference type="Proteomes" id="UP000253426"/>
    </source>
</evidence>
<organism evidence="1 2">
    <name type="scientific">Roseimicrobium gellanilyticum</name>
    <dbReference type="NCBI Taxonomy" id="748857"/>
    <lineage>
        <taxon>Bacteria</taxon>
        <taxon>Pseudomonadati</taxon>
        <taxon>Verrucomicrobiota</taxon>
        <taxon>Verrucomicrobiia</taxon>
        <taxon>Verrucomicrobiales</taxon>
        <taxon>Verrucomicrobiaceae</taxon>
        <taxon>Roseimicrobium</taxon>
    </lineage>
</organism>
<dbReference type="Proteomes" id="UP000253426">
    <property type="component" value="Unassembled WGS sequence"/>
</dbReference>
<keyword evidence="2" id="KW-1185">Reference proteome</keyword>
<accession>A0A366H362</accession>
<dbReference type="AlphaFoldDB" id="A0A366H362"/>
<name>A0A366H362_9BACT</name>
<dbReference type="EMBL" id="QNRR01000021">
    <property type="protein sequence ID" value="RBP35498.1"/>
    <property type="molecule type" value="Genomic_DNA"/>
</dbReference>
<reference evidence="1 2" key="1">
    <citation type="submission" date="2018-06" db="EMBL/GenBank/DDBJ databases">
        <title>Genomic Encyclopedia of Type Strains, Phase IV (KMG-IV): sequencing the most valuable type-strain genomes for metagenomic binning, comparative biology and taxonomic classification.</title>
        <authorList>
            <person name="Goeker M."/>
        </authorList>
    </citation>
    <scope>NUCLEOTIDE SEQUENCE [LARGE SCALE GENOMIC DNA]</scope>
    <source>
        <strain evidence="1 2">DSM 25532</strain>
    </source>
</reference>